<proteinExistence type="predicted"/>
<dbReference type="OrthoDB" id="677824at2"/>
<feature type="transmembrane region" description="Helical" evidence="1">
    <location>
        <begin position="7"/>
        <end position="26"/>
    </location>
</feature>
<dbReference type="EMBL" id="QLST01000017">
    <property type="protein sequence ID" value="RBA27518.1"/>
    <property type="molecule type" value="Genomic_DNA"/>
</dbReference>
<gene>
    <name evidence="2" type="ORF">DPN68_11590</name>
</gene>
<name>A0A365NZ43_9FLAO</name>
<comment type="caution">
    <text evidence="2">The sequence shown here is derived from an EMBL/GenBank/DDBJ whole genome shotgun (WGS) entry which is preliminary data.</text>
</comment>
<dbReference type="AlphaFoldDB" id="A0A365NZ43"/>
<evidence type="ECO:0000256" key="1">
    <source>
        <dbReference type="SAM" id="Phobius"/>
    </source>
</evidence>
<reference evidence="2 3" key="1">
    <citation type="submission" date="2018-06" db="EMBL/GenBank/DDBJ databases">
        <title>Flavobacterium tibetense sp. nov., isolated from a wetland YonghuCo on Tibetan Plateau.</title>
        <authorList>
            <person name="Xing P."/>
            <person name="Phurbu D."/>
            <person name="Lu H."/>
        </authorList>
    </citation>
    <scope>NUCLEOTIDE SEQUENCE [LARGE SCALE GENOMIC DNA]</scope>
    <source>
        <strain evidence="2 3">YH5</strain>
    </source>
</reference>
<dbReference type="InterPro" id="IPR035406">
    <property type="entry name" value="DUF5412"/>
</dbReference>
<protein>
    <submittedName>
        <fullName evidence="2">Uncharacterized protein</fullName>
    </submittedName>
</protein>
<organism evidence="2 3">
    <name type="scientific">Flavobacterium tibetense</name>
    <dbReference type="NCBI Taxonomy" id="2233533"/>
    <lineage>
        <taxon>Bacteria</taxon>
        <taxon>Pseudomonadati</taxon>
        <taxon>Bacteroidota</taxon>
        <taxon>Flavobacteriia</taxon>
        <taxon>Flavobacteriales</taxon>
        <taxon>Flavobacteriaceae</taxon>
        <taxon>Flavobacterium</taxon>
    </lineage>
</organism>
<accession>A0A365NZ43</accession>
<keyword evidence="1" id="KW-1133">Transmembrane helix</keyword>
<dbReference type="Proteomes" id="UP000253319">
    <property type="component" value="Unassembled WGS sequence"/>
</dbReference>
<keyword evidence="1" id="KW-0472">Membrane</keyword>
<evidence type="ECO:0000313" key="3">
    <source>
        <dbReference type="Proteomes" id="UP000253319"/>
    </source>
</evidence>
<sequence length="119" mass="13890">MKRKTIFKVLGLIFILSIIIIFYQLFTFKLFDVNYTIIEKISIPDKKYQIHIYYVPGDATIESSIQVRKIENNVQEVLGRYERFNYLNSYSITKDSIILFVSDSSSVGKNNIKQALILP</sequence>
<dbReference type="RefSeq" id="WP_113989811.1">
    <property type="nucleotide sequence ID" value="NZ_QLST01000017.1"/>
</dbReference>
<evidence type="ECO:0000313" key="2">
    <source>
        <dbReference type="EMBL" id="RBA27518.1"/>
    </source>
</evidence>
<keyword evidence="1" id="KW-0812">Transmembrane</keyword>
<dbReference type="Pfam" id="PF17428">
    <property type="entry name" value="DUF5412"/>
    <property type="match status" value="1"/>
</dbReference>
<keyword evidence="3" id="KW-1185">Reference proteome</keyword>